<gene>
    <name evidence="4" type="ORF">METZ01_LOCUS438085</name>
</gene>
<dbReference type="InterPro" id="IPR006145">
    <property type="entry name" value="PsdUridine_synth_RsuA/RluA"/>
</dbReference>
<evidence type="ECO:0000256" key="1">
    <source>
        <dbReference type="ARBA" id="ARBA00010876"/>
    </source>
</evidence>
<proteinExistence type="inferred from homology"/>
<dbReference type="PANTHER" id="PTHR21600:SF44">
    <property type="entry name" value="RIBOSOMAL LARGE SUBUNIT PSEUDOURIDINE SYNTHASE D"/>
    <property type="match status" value="1"/>
</dbReference>
<dbReference type="InterPro" id="IPR006224">
    <property type="entry name" value="PsdUridine_synth_RluA-like_CS"/>
</dbReference>
<feature type="domain" description="Pseudouridine synthase RsuA/RluA-like" evidence="3">
    <location>
        <begin position="14"/>
        <end position="132"/>
    </location>
</feature>
<dbReference type="GO" id="GO:0003723">
    <property type="term" value="F:RNA binding"/>
    <property type="evidence" value="ECO:0007669"/>
    <property type="project" value="InterPro"/>
</dbReference>
<dbReference type="PANTHER" id="PTHR21600">
    <property type="entry name" value="MITOCHONDRIAL RNA PSEUDOURIDINE SYNTHASE"/>
    <property type="match status" value="1"/>
</dbReference>
<name>A0A382YQA9_9ZZZZ</name>
<dbReference type="CDD" id="cd02869">
    <property type="entry name" value="PseudoU_synth_RluA_like"/>
    <property type="match status" value="1"/>
</dbReference>
<keyword evidence="2" id="KW-0413">Isomerase</keyword>
<dbReference type="GO" id="GO:0009982">
    <property type="term" value="F:pseudouridine synthase activity"/>
    <property type="evidence" value="ECO:0007669"/>
    <property type="project" value="InterPro"/>
</dbReference>
<organism evidence="4">
    <name type="scientific">marine metagenome</name>
    <dbReference type="NCBI Taxonomy" id="408172"/>
    <lineage>
        <taxon>unclassified sequences</taxon>
        <taxon>metagenomes</taxon>
        <taxon>ecological metagenomes</taxon>
    </lineage>
</organism>
<dbReference type="InterPro" id="IPR020103">
    <property type="entry name" value="PsdUridine_synth_cat_dom_sf"/>
</dbReference>
<protein>
    <recommendedName>
        <fullName evidence="3">Pseudouridine synthase RsuA/RluA-like domain-containing protein</fullName>
    </recommendedName>
</protein>
<feature type="non-terminal residue" evidence="4">
    <location>
        <position position="1"/>
    </location>
</feature>
<dbReference type="Gene3D" id="3.30.2350.10">
    <property type="entry name" value="Pseudouridine synthase"/>
    <property type="match status" value="1"/>
</dbReference>
<reference evidence="4" key="1">
    <citation type="submission" date="2018-05" db="EMBL/GenBank/DDBJ databases">
        <authorList>
            <person name="Lanie J.A."/>
            <person name="Ng W.-L."/>
            <person name="Kazmierczak K.M."/>
            <person name="Andrzejewski T.M."/>
            <person name="Davidsen T.M."/>
            <person name="Wayne K.J."/>
            <person name="Tettelin H."/>
            <person name="Glass J.I."/>
            <person name="Rusch D."/>
            <person name="Podicherti R."/>
            <person name="Tsui H.-C.T."/>
            <person name="Winkler M.E."/>
        </authorList>
    </citation>
    <scope>NUCLEOTIDE SEQUENCE</scope>
</reference>
<evidence type="ECO:0000313" key="4">
    <source>
        <dbReference type="EMBL" id="SVD85231.1"/>
    </source>
</evidence>
<comment type="similarity">
    <text evidence="1">Belongs to the pseudouridine synthase RluA family.</text>
</comment>
<evidence type="ECO:0000256" key="2">
    <source>
        <dbReference type="ARBA" id="ARBA00023235"/>
    </source>
</evidence>
<dbReference type="GO" id="GO:0000455">
    <property type="term" value="P:enzyme-directed rRNA pseudouridine synthesis"/>
    <property type="evidence" value="ECO:0007669"/>
    <property type="project" value="TreeGrafter"/>
</dbReference>
<dbReference type="EMBL" id="UINC01177535">
    <property type="protein sequence ID" value="SVD85231.1"/>
    <property type="molecule type" value="Genomic_DNA"/>
</dbReference>
<sequence length="209" mass="23837">TLVNGLIDQFSQLSNVNGSIRKGIVHRLDADTSGIIIIAKTNDSHFHLANQFKNRTIKKEYRALTWGVWDEVSGKIDQNIRRSRSDPRIYCVDQNGKNSITNYLILEQYRYYSHVAFMPMTGRTHQIRVHAAWSGHPIFGDEKYGGGMNKCKGFLSDIRKHLSEEMTIFGHHALHAYKLGFIHPKTDQQINFTAPLPDPFVNLIGSIND</sequence>
<dbReference type="PROSITE" id="PS01129">
    <property type="entry name" value="PSI_RLU"/>
    <property type="match status" value="1"/>
</dbReference>
<dbReference type="AlphaFoldDB" id="A0A382YQA9"/>
<dbReference type="Pfam" id="PF00849">
    <property type="entry name" value="PseudoU_synth_2"/>
    <property type="match status" value="1"/>
</dbReference>
<dbReference type="InterPro" id="IPR050188">
    <property type="entry name" value="RluA_PseudoU_synthase"/>
</dbReference>
<evidence type="ECO:0000259" key="3">
    <source>
        <dbReference type="Pfam" id="PF00849"/>
    </source>
</evidence>
<accession>A0A382YQA9</accession>
<dbReference type="SUPFAM" id="SSF55120">
    <property type="entry name" value="Pseudouridine synthase"/>
    <property type="match status" value="1"/>
</dbReference>